<keyword evidence="2" id="KW-1185">Reference proteome</keyword>
<dbReference type="PANTHER" id="PTHR47723:SF13">
    <property type="entry name" value="PUTATIVE-RELATED"/>
    <property type="match status" value="1"/>
</dbReference>
<evidence type="ECO:0000313" key="2">
    <source>
        <dbReference type="Proteomes" id="UP000436088"/>
    </source>
</evidence>
<dbReference type="EMBL" id="VEPZ02001738">
    <property type="protein sequence ID" value="KAE8659176.1"/>
    <property type="molecule type" value="Genomic_DNA"/>
</dbReference>
<dbReference type="InterPro" id="IPR053151">
    <property type="entry name" value="RNase_H-like"/>
</dbReference>
<name>A0A6A2XAN9_HIBSY</name>
<accession>A0A6A2XAN9</accession>
<protein>
    <recommendedName>
        <fullName evidence="3">RNase H type-1 domain-containing protein</fullName>
    </recommendedName>
</protein>
<dbReference type="AlphaFoldDB" id="A0A6A2XAN9"/>
<dbReference type="PANTHER" id="PTHR47723">
    <property type="entry name" value="OS05G0353850 PROTEIN"/>
    <property type="match status" value="1"/>
</dbReference>
<comment type="caution">
    <text evidence="1">The sequence shown here is derived from an EMBL/GenBank/DDBJ whole genome shotgun (WGS) entry which is preliminary data.</text>
</comment>
<evidence type="ECO:0000313" key="1">
    <source>
        <dbReference type="EMBL" id="KAE8659176.1"/>
    </source>
</evidence>
<gene>
    <name evidence="1" type="ORF">F3Y22_tig00116964pilonHSYRG00259</name>
</gene>
<sequence>MVQFISQIWTQHFNSPTPRNHLAAVAPHNSNDWPRPPDGWFCLNSDGVVPSSDRIGTAGGVLRDSNGSWLIGFSKKLGISSILQDELAWNKAAWCSHAWETRTRNPVADGLAKLPPSNLSEVIYYETPPTSIVHLLDLNASSHPLV</sequence>
<reference evidence="1" key="1">
    <citation type="submission" date="2019-09" db="EMBL/GenBank/DDBJ databases">
        <title>Draft genome information of white flower Hibiscus syriacus.</title>
        <authorList>
            <person name="Kim Y.-M."/>
        </authorList>
    </citation>
    <scope>NUCLEOTIDE SEQUENCE [LARGE SCALE GENOMIC DNA]</scope>
    <source>
        <strain evidence="1">YM2019G1</strain>
    </source>
</reference>
<evidence type="ECO:0008006" key="3">
    <source>
        <dbReference type="Google" id="ProtNLM"/>
    </source>
</evidence>
<proteinExistence type="predicted"/>
<dbReference type="Proteomes" id="UP000436088">
    <property type="component" value="Unassembled WGS sequence"/>
</dbReference>
<organism evidence="1 2">
    <name type="scientific">Hibiscus syriacus</name>
    <name type="common">Rose of Sharon</name>
    <dbReference type="NCBI Taxonomy" id="106335"/>
    <lineage>
        <taxon>Eukaryota</taxon>
        <taxon>Viridiplantae</taxon>
        <taxon>Streptophyta</taxon>
        <taxon>Embryophyta</taxon>
        <taxon>Tracheophyta</taxon>
        <taxon>Spermatophyta</taxon>
        <taxon>Magnoliopsida</taxon>
        <taxon>eudicotyledons</taxon>
        <taxon>Gunneridae</taxon>
        <taxon>Pentapetalae</taxon>
        <taxon>rosids</taxon>
        <taxon>malvids</taxon>
        <taxon>Malvales</taxon>
        <taxon>Malvaceae</taxon>
        <taxon>Malvoideae</taxon>
        <taxon>Hibiscus</taxon>
    </lineage>
</organism>